<evidence type="ECO:0000256" key="9">
    <source>
        <dbReference type="ARBA" id="ARBA00022840"/>
    </source>
</evidence>
<evidence type="ECO:0000256" key="1">
    <source>
        <dbReference type="ARBA" id="ARBA00004370"/>
    </source>
</evidence>
<keyword evidence="13" id="KW-1003">Cell membrane</keyword>
<dbReference type="CDD" id="cd19501">
    <property type="entry name" value="RecA-like_FtsH"/>
    <property type="match status" value="1"/>
</dbReference>
<dbReference type="InterPro" id="IPR003960">
    <property type="entry name" value="ATPase_AAA_CS"/>
</dbReference>
<dbReference type="HAMAP" id="MF_01458">
    <property type="entry name" value="FtsH"/>
    <property type="match status" value="1"/>
</dbReference>
<comment type="function">
    <text evidence="13">Acts as a processive, ATP-dependent zinc metallopeptidase for both cytoplasmic and membrane proteins. Plays a role in the quality control of integral membrane proteins.</text>
</comment>
<dbReference type="RefSeq" id="WP_340367581.1">
    <property type="nucleotide sequence ID" value="NZ_JBBKZV010000036.1"/>
</dbReference>
<gene>
    <name evidence="13 16" type="primary">ftsH</name>
    <name evidence="16" type="ORF">WKW80_31740</name>
</gene>
<evidence type="ECO:0000256" key="7">
    <source>
        <dbReference type="ARBA" id="ARBA00022801"/>
    </source>
</evidence>
<dbReference type="Proteomes" id="UP001363010">
    <property type="component" value="Unassembled WGS sequence"/>
</dbReference>
<keyword evidence="5 13" id="KW-0479">Metal-binding</keyword>
<dbReference type="EC" id="3.4.24.-" evidence="13"/>
<comment type="similarity">
    <text evidence="2 13">In the C-terminal section; belongs to the peptidase M41 family.</text>
</comment>
<feature type="domain" description="AAA+ ATPase" evidence="15">
    <location>
        <begin position="188"/>
        <end position="328"/>
    </location>
</feature>
<dbReference type="SUPFAM" id="SSF140990">
    <property type="entry name" value="FtsH protease domain-like"/>
    <property type="match status" value="1"/>
</dbReference>
<comment type="similarity">
    <text evidence="13">In the central section; belongs to the AAA ATPase family.</text>
</comment>
<dbReference type="InterPro" id="IPR000642">
    <property type="entry name" value="Peptidase_M41"/>
</dbReference>
<feature type="binding site" evidence="13">
    <location>
        <position position="496"/>
    </location>
    <ligand>
        <name>Zn(2+)</name>
        <dbReference type="ChEBI" id="CHEBI:29105"/>
        <note>catalytic</note>
    </ligand>
</feature>
<accession>A0ABU8W924</accession>
<dbReference type="Pfam" id="PF06480">
    <property type="entry name" value="FtsH_ext"/>
    <property type="match status" value="1"/>
</dbReference>
<dbReference type="Gene3D" id="1.10.8.60">
    <property type="match status" value="1"/>
</dbReference>
<dbReference type="Gene3D" id="3.40.50.300">
    <property type="entry name" value="P-loop containing nucleotide triphosphate hydrolases"/>
    <property type="match status" value="1"/>
</dbReference>
<evidence type="ECO:0000256" key="8">
    <source>
        <dbReference type="ARBA" id="ARBA00022833"/>
    </source>
</evidence>
<comment type="caution">
    <text evidence="16">The sequence shown here is derived from an EMBL/GenBank/DDBJ whole genome shotgun (WGS) entry which is preliminary data.</text>
</comment>
<dbReference type="PROSITE" id="PS00674">
    <property type="entry name" value="AAA"/>
    <property type="match status" value="1"/>
</dbReference>
<feature type="active site" evidence="13">
    <location>
        <position position="420"/>
    </location>
</feature>
<keyword evidence="10 13" id="KW-1133">Transmembrane helix</keyword>
<keyword evidence="9 13" id="KW-0067">ATP-binding</keyword>
<keyword evidence="7 13" id="KW-0378">Hydrolase</keyword>
<comment type="subcellular location">
    <subcellularLocation>
        <location evidence="13">Cell membrane</location>
        <topology evidence="13">Multi-pass membrane protein</topology>
        <orientation evidence="13">Cytoplasmic side</orientation>
    </subcellularLocation>
    <subcellularLocation>
        <location evidence="1">Membrane</location>
    </subcellularLocation>
</comment>
<dbReference type="InterPro" id="IPR005936">
    <property type="entry name" value="FtsH"/>
</dbReference>
<proteinExistence type="inferred from homology"/>
<dbReference type="SUPFAM" id="SSF52540">
    <property type="entry name" value="P-loop containing nucleoside triphosphate hydrolases"/>
    <property type="match status" value="1"/>
</dbReference>
<keyword evidence="4 13" id="KW-0812">Transmembrane</keyword>
<dbReference type="InterPro" id="IPR041569">
    <property type="entry name" value="AAA_lid_3"/>
</dbReference>
<evidence type="ECO:0000256" key="12">
    <source>
        <dbReference type="ARBA" id="ARBA00023136"/>
    </source>
</evidence>
<feature type="transmembrane region" description="Helical" evidence="13">
    <location>
        <begin position="9"/>
        <end position="26"/>
    </location>
</feature>
<feature type="binding site" evidence="13">
    <location>
        <position position="419"/>
    </location>
    <ligand>
        <name>Zn(2+)</name>
        <dbReference type="ChEBI" id="CHEBI:29105"/>
        <note>catalytic</note>
    </ligand>
</feature>
<comment type="subunit">
    <text evidence="13">Homohexamer.</text>
</comment>
<evidence type="ECO:0000256" key="3">
    <source>
        <dbReference type="ARBA" id="ARBA00022670"/>
    </source>
</evidence>
<evidence type="ECO:0000256" key="6">
    <source>
        <dbReference type="ARBA" id="ARBA00022741"/>
    </source>
</evidence>
<dbReference type="SMART" id="SM00382">
    <property type="entry name" value="AAA"/>
    <property type="match status" value="1"/>
</dbReference>
<feature type="binding site" evidence="13">
    <location>
        <begin position="196"/>
        <end position="203"/>
    </location>
    <ligand>
        <name>ATP</name>
        <dbReference type="ChEBI" id="CHEBI:30616"/>
    </ligand>
</feature>
<evidence type="ECO:0000256" key="5">
    <source>
        <dbReference type="ARBA" id="ARBA00022723"/>
    </source>
</evidence>
<dbReference type="Pfam" id="PF01434">
    <property type="entry name" value="Peptidase_M41"/>
    <property type="match status" value="1"/>
</dbReference>
<protein>
    <recommendedName>
        <fullName evidence="13">ATP-dependent zinc metalloprotease FtsH</fullName>
        <ecNumber evidence="13">3.4.24.-</ecNumber>
    </recommendedName>
</protein>
<name>A0ABU8W924_9BURK</name>
<dbReference type="Gene3D" id="1.20.58.760">
    <property type="entry name" value="Peptidase M41"/>
    <property type="match status" value="1"/>
</dbReference>
<organism evidence="16 17">
    <name type="scientific">Variovorax humicola</name>
    <dbReference type="NCBI Taxonomy" id="1769758"/>
    <lineage>
        <taxon>Bacteria</taxon>
        <taxon>Pseudomonadati</taxon>
        <taxon>Pseudomonadota</taxon>
        <taxon>Betaproteobacteria</taxon>
        <taxon>Burkholderiales</taxon>
        <taxon>Comamonadaceae</taxon>
        <taxon>Variovorax</taxon>
    </lineage>
</organism>
<dbReference type="InterPro" id="IPR003593">
    <property type="entry name" value="AAA+_ATPase"/>
</dbReference>
<feature type="binding site" evidence="13">
    <location>
        <position position="423"/>
    </location>
    <ligand>
        <name>Zn(2+)</name>
        <dbReference type="ChEBI" id="CHEBI:29105"/>
        <note>catalytic</note>
    </ligand>
</feature>
<keyword evidence="11 13" id="KW-0482">Metalloprotease</keyword>
<evidence type="ECO:0000256" key="14">
    <source>
        <dbReference type="RuleBase" id="RU003651"/>
    </source>
</evidence>
<dbReference type="InterPro" id="IPR003959">
    <property type="entry name" value="ATPase_AAA_core"/>
</dbReference>
<comment type="cofactor">
    <cofactor evidence="13">
        <name>Zn(2+)</name>
        <dbReference type="ChEBI" id="CHEBI:29105"/>
    </cofactor>
    <text evidence="13">Binds 1 zinc ion per subunit.</text>
</comment>
<evidence type="ECO:0000313" key="17">
    <source>
        <dbReference type="Proteomes" id="UP001363010"/>
    </source>
</evidence>
<reference evidence="16 17" key="1">
    <citation type="submission" date="2024-03" db="EMBL/GenBank/DDBJ databases">
        <title>Novel species of the genus Variovorax.</title>
        <authorList>
            <person name="Liu Q."/>
            <person name="Xin Y.-H."/>
        </authorList>
    </citation>
    <scope>NUCLEOTIDE SEQUENCE [LARGE SCALE GENOMIC DNA]</scope>
    <source>
        <strain evidence="16 17">KACC 18501</strain>
    </source>
</reference>
<evidence type="ECO:0000256" key="13">
    <source>
        <dbReference type="HAMAP-Rule" id="MF_01458"/>
    </source>
</evidence>
<evidence type="ECO:0000256" key="4">
    <source>
        <dbReference type="ARBA" id="ARBA00022692"/>
    </source>
</evidence>
<evidence type="ECO:0000256" key="11">
    <source>
        <dbReference type="ARBA" id="ARBA00023049"/>
    </source>
</evidence>
<evidence type="ECO:0000313" key="16">
    <source>
        <dbReference type="EMBL" id="MEJ8826544.1"/>
    </source>
</evidence>
<dbReference type="PANTHER" id="PTHR23076:SF113">
    <property type="entry name" value="ATP-DEPENDENT ZINC METALLOPROTEASE FTSH 1, CHLOROPLASTIC-RELATED"/>
    <property type="match status" value="1"/>
</dbReference>
<evidence type="ECO:0000256" key="10">
    <source>
        <dbReference type="ARBA" id="ARBA00022989"/>
    </source>
</evidence>
<keyword evidence="12 13" id="KW-0472">Membrane</keyword>
<dbReference type="NCBIfam" id="TIGR01241">
    <property type="entry name" value="FtsH_fam"/>
    <property type="match status" value="1"/>
</dbReference>
<dbReference type="Pfam" id="PF17862">
    <property type="entry name" value="AAA_lid_3"/>
    <property type="match status" value="1"/>
</dbReference>
<dbReference type="EMBL" id="JBBKZV010000036">
    <property type="protein sequence ID" value="MEJ8826544.1"/>
    <property type="molecule type" value="Genomic_DNA"/>
</dbReference>
<evidence type="ECO:0000256" key="2">
    <source>
        <dbReference type="ARBA" id="ARBA00010044"/>
    </source>
</evidence>
<feature type="transmembrane region" description="Helical" evidence="13">
    <location>
        <begin position="102"/>
        <end position="123"/>
    </location>
</feature>
<dbReference type="InterPro" id="IPR011546">
    <property type="entry name" value="Pept_M41_FtsH_extracell"/>
</dbReference>
<dbReference type="Pfam" id="PF00004">
    <property type="entry name" value="AAA"/>
    <property type="match status" value="1"/>
</dbReference>
<keyword evidence="6 13" id="KW-0547">Nucleotide-binding</keyword>
<comment type="similarity">
    <text evidence="14">Belongs to the AAA ATPase family.</text>
</comment>
<dbReference type="InterPro" id="IPR037219">
    <property type="entry name" value="Peptidase_M41-like"/>
</dbReference>
<dbReference type="GO" id="GO:0008237">
    <property type="term" value="F:metallopeptidase activity"/>
    <property type="evidence" value="ECO:0007669"/>
    <property type="project" value="UniProtKB-KW"/>
</dbReference>
<sequence length="624" mass="67401">MNDWGKRHLGSILLAIGLLGLAWQYWEQSRRIEMVPYSAFEEHLREGRIAEVTVDDSVITGRLKTPDSEGRQTVFATMMEPQVAERLAGFGVPYQRVRSSGWLQALLSWIVPGLMFFGLWTFIARRAGGGMGGGLLGIGRSKAKIYMEKSTGVRFDDVAGVDEAKAELREIIDFLKNPKDHGRLGARIPKGVLLMGPTGTGKTLLARAVAGEASVAFFSISGSEFIEMFVGVGAARVRDLFEQARANAPAIIFIDELDALGRARTAFPMAGGQDEREQTLNQLLVELDGFDPSVGVILLAATNRPETLDPALLRAGRFDRQVLVDRPDRIGRCAILKVHARKIRLDAGTDLDQVAAITVGFAGADLANLVNEAALIATRRNADGVTLSDFTQAIERIVAGIEKKNRILGPQERELVATHELGHALTALSLPGADKVHKVSIVPHGIGALGYTLQRPSEDRHLLRRGELLDKLAVLLGGRAAEILVFGEPSTGAADDLVKATNLARDMVLRYGMDLGLGPVVYAGQHSPFLESPADAAATVTSGTLGEKTAQRIDDAVQGLIEQESKRATRLLGDRREILDRCVRALVSKETLEEAELLALVGRPDAPRNAVAGDRPRADLALAQ</sequence>
<dbReference type="PANTHER" id="PTHR23076">
    <property type="entry name" value="METALLOPROTEASE M41 FTSH"/>
    <property type="match status" value="1"/>
</dbReference>
<keyword evidence="17" id="KW-1185">Reference proteome</keyword>
<dbReference type="InterPro" id="IPR027417">
    <property type="entry name" value="P-loop_NTPase"/>
</dbReference>
<keyword evidence="8 13" id="KW-0862">Zinc</keyword>
<keyword evidence="3 13" id="KW-0645">Protease</keyword>
<evidence type="ECO:0000259" key="15">
    <source>
        <dbReference type="SMART" id="SM00382"/>
    </source>
</evidence>